<dbReference type="EMBL" id="UZAU01000768">
    <property type="status" value="NOT_ANNOTATED_CDS"/>
    <property type="molecule type" value="Genomic_DNA"/>
</dbReference>
<name>A0A803QE77_CANSA</name>
<protein>
    <submittedName>
        <fullName evidence="2">Uncharacterized protein</fullName>
    </submittedName>
</protein>
<dbReference type="EnsemblPlants" id="evm.model.09.1366">
    <property type="protein sequence ID" value="cds.evm.model.09.1366"/>
    <property type="gene ID" value="evm.TU.09.1366"/>
</dbReference>
<feature type="region of interest" description="Disordered" evidence="1">
    <location>
        <begin position="125"/>
        <end position="149"/>
    </location>
</feature>
<keyword evidence="3" id="KW-1185">Reference proteome</keyword>
<dbReference type="Gramene" id="evm.model.09.1366">
    <property type="protein sequence ID" value="cds.evm.model.09.1366"/>
    <property type="gene ID" value="evm.TU.09.1366"/>
</dbReference>
<proteinExistence type="predicted"/>
<accession>A0A803QE77</accession>
<reference evidence="2" key="2">
    <citation type="submission" date="2021-03" db="UniProtKB">
        <authorList>
            <consortium name="EnsemblPlants"/>
        </authorList>
    </citation>
    <scope>IDENTIFICATION</scope>
</reference>
<reference evidence="2" key="1">
    <citation type="submission" date="2018-11" db="EMBL/GenBank/DDBJ databases">
        <authorList>
            <person name="Grassa J C."/>
        </authorList>
    </citation>
    <scope>NUCLEOTIDE SEQUENCE [LARGE SCALE GENOMIC DNA]</scope>
</reference>
<evidence type="ECO:0000313" key="3">
    <source>
        <dbReference type="Proteomes" id="UP000596661"/>
    </source>
</evidence>
<dbReference type="AlphaFoldDB" id="A0A803QE77"/>
<organism evidence="2 3">
    <name type="scientific">Cannabis sativa</name>
    <name type="common">Hemp</name>
    <name type="synonym">Marijuana</name>
    <dbReference type="NCBI Taxonomy" id="3483"/>
    <lineage>
        <taxon>Eukaryota</taxon>
        <taxon>Viridiplantae</taxon>
        <taxon>Streptophyta</taxon>
        <taxon>Embryophyta</taxon>
        <taxon>Tracheophyta</taxon>
        <taxon>Spermatophyta</taxon>
        <taxon>Magnoliopsida</taxon>
        <taxon>eudicotyledons</taxon>
        <taxon>Gunneridae</taxon>
        <taxon>Pentapetalae</taxon>
        <taxon>rosids</taxon>
        <taxon>fabids</taxon>
        <taxon>Rosales</taxon>
        <taxon>Cannabaceae</taxon>
        <taxon>Cannabis</taxon>
    </lineage>
</organism>
<evidence type="ECO:0000313" key="2">
    <source>
        <dbReference type="EnsemblPlants" id="cds.evm.model.09.1366"/>
    </source>
</evidence>
<sequence length="328" mass="37977">MEFLRRRRNTHHTDILQCLQYWAYEAILELSNAYAVRMLHRFPKIVNWENKENTIIVDSVLFVMSPVNEEELVRTIIGGEGPLFVDLEELLLGDDGQQTQDALRNQAQKLTSTLEEETDAALIFRDSTPPAPSPPPEDPHIAPSASIPNTSKAREPVYFAILARLETIEREQIALRQGQTTLLKGQTKIMGYLKTLMGLIEDQRRPNSEVEPQQELQSLENEIIYLNDYRLDDPDDVLCEPDHMKITSIRYTQDFEIQILETTLEPVENRRKRKQRRWFDECTKMKKKSKASKKNVNADPLRVVDRKLLSSIQSWVLSQIGNKYPSEC</sequence>
<evidence type="ECO:0000256" key="1">
    <source>
        <dbReference type="SAM" id="MobiDB-lite"/>
    </source>
</evidence>
<dbReference type="Proteomes" id="UP000596661">
    <property type="component" value="Chromosome 9"/>
</dbReference>